<dbReference type="Proteomes" id="UP000887565">
    <property type="component" value="Unplaced"/>
</dbReference>
<dbReference type="AlphaFoldDB" id="A0A915J064"/>
<evidence type="ECO:0000313" key="1">
    <source>
        <dbReference type="Proteomes" id="UP000887565"/>
    </source>
</evidence>
<proteinExistence type="predicted"/>
<evidence type="ECO:0000313" key="2">
    <source>
        <dbReference type="WBParaSite" id="nRc.2.0.1.t19770-RA"/>
    </source>
</evidence>
<accession>A0A915J064</accession>
<keyword evidence="1" id="KW-1185">Reference proteome</keyword>
<name>A0A915J064_ROMCU</name>
<sequence>MLSDSVGNSFSLKFCSPSCVDSFWLIVIFIDVLPPSDDDDVETRICRFWVLTPVPASVLPTTAPVVRSSAPPRPILNLFQRNE</sequence>
<organism evidence="1 2">
    <name type="scientific">Romanomermis culicivorax</name>
    <name type="common">Nematode worm</name>
    <dbReference type="NCBI Taxonomy" id="13658"/>
    <lineage>
        <taxon>Eukaryota</taxon>
        <taxon>Metazoa</taxon>
        <taxon>Ecdysozoa</taxon>
        <taxon>Nematoda</taxon>
        <taxon>Enoplea</taxon>
        <taxon>Dorylaimia</taxon>
        <taxon>Mermithida</taxon>
        <taxon>Mermithoidea</taxon>
        <taxon>Mermithidae</taxon>
        <taxon>Romanomermis</taxon>
    </lineage>
</organism>
<reference evidence="2" key="1">
    <citation type="submission" date="2022-11" db="UniProtKB">
        <authorList>
            <consortium name="WormBaseParasite"/>
        </authorList>
    </citation>
    <scope>IDENTIFICATION</scope>
</reference>
<dbReference type="WBParaSite" id="nRc.2.0.1.t19770-RA">
    <property type="protein sequence ID" value="nRc.2.0.1.t19770-RA"/>
    <property type="gene ID" value="nRc.2.0.1.g19770"/>
</dbReference>
<protein>
    <submittedName>
        <fullName evidence="2">Uncharacterized protein</fullName>
    </submittedName>
</protein>